<dbReference type="AlphaFoldDB" id="A0A917DIH6"/>
<comment type="caution">
    <text evidence="1">The sequence shown here is derived from an EMBL/GenBank/DDBJ whole genome shotgun (WGS) entry which is preliminary data.</text>
</comment>
<proteinExistence type="predicted"/>
<accession>A0A917DIH6</accession>
<evidence type="ECO:0000313" key="1">
    <source>
        <dbReference type="EMBL" id="GGD40054.1"/>
    </source>
</evidence>
<dbReference type="RefSeq" id="WP_188763408.1">
    <property type="nucleotide sequence ID" value="NZ_BMKK01000001.1"/>
</dbReference>
<evidence type="ECO:0000313" key="2">
    <source>
        <dbReference type="Proteomes" id="UP000609064"/>
    </source>
</evidence>
<gene>
    <name evidence="1" type="ORF">GCM10011514_00170</name>
</gene>
<name>A0A917DIH6_9BACT</name>
<keyword evidence="2" id="KW-1185">Reference proteome</keyword>
<sequence length="155" mass="17585">MKTLITSIVLITLSSFGFIADKTYVWEHYKLQITVPDDFKVTKNTDNDFEMKGDGMELMMHIFEQNISADDMDEAVIAGAKAMKLQEIDAEEIIEGDGLDGYYVEGFKDGHRVMFSGMIDPKSHTNFFLIIIFDDKDKQAETDALEIIENVISLN</sequence>
<protein>
    <submittedName>
        <fullName evidence="1">Uncharacterized protein</fullName>
    </submittedName>
</protein>
<reference evidence="1" key="2">
    <citation type="submission" date="2020-09" db="EMBL/GenBank/DDBJ databases">
        <authorList>
            <person name="Sun Q."/>
            <person name="Zhou Y."/>
        </authorList>
    </citation>
    <scope>NUCLEOTIDE SEQUENCE</scope>
    <source>
        <strain evidence="1">CGMCC 1.15958</strain>
    </source>
</reference>
<dbReference type="EMBL" id="BMKK01000001">
    <property type="protein sequence ID" value="GGD40054.1"/>
    <property type="molecule type" value="Genomic_DNA"/>
</dbReference>
<reference evidence="1" key="1">
    <citation type="journal article" date="2014" name="Int. J. Syst. Evol. Microbiol.">
        <title>Complete genome sequence of Corynebacterium casei LMG S-19264T (=DSM 44701T), isolated from a smear-ripened cheese.</title>
        <authorList>
            <consortium name="US DOE Joint Genome Institute (JGI-PGF)"/>
            <person name="Walter F."/>
            <person name="Albersmeier A."/>
            <person name="Kalinowski J."/>
            <person name="Ruckert C."/>
        </authorList>
    </citation>
    <scope>NUCLEOTIDE SEQUENCE</scope>
    <source>
        <strain evidence="1">CGMCC 1.15958</strain>
    </source>
</reference>
<dbReference type="Proteomes" id="UP000609064">
    <property type="component" value="Unassembled WGS sequence"/>
</dbReference>
<organism evidence="1 2">
    <name type="scientific">Emticicia aquatilis</name>
    <dbReference type="NCBI Taxonomy" id="1537369"/>
    <lineage>
        <taxon>Bacteria</taxon>
        <taxon>Pseudomonadati</taxon>
        <taxon>Bacteroidota</taxon>
        <taxon>Cytophagia</taxon>
        <taxon>Cytophagales</taxon>
        <taxon>Leadbetterellaceae</taxon>
        <taxon>Emticicia</taxon>
    </lineage>
</organism>